<keyword evidence="8 9" id="KW-0560">Oxidoreductase</keyword>
<dbReference type="GO" id="GO:0006099">
    <property type="term" value="P:tricarboxylic acid cycle"/>
    <property type="evidence" value="ECO:0007669"/>
    <property type="project" value="UniProtKB-UniRule"/>
</dbReference>
<keyword evidence="7 9" id="KW-0274">FAD</keyword>
<keyword evidence="12" id="KW-1185">Reference proteome</keyword>
<sequence>MTNRIETDVALVGAGIMSATLASMLKALNPELRISIFECLDRAGLESSNAMNNAGTGHAGLCELNYTPQGADGEVDVSKAKAIFEGFEQSKQFWAHMVQNGVLRQPGDFIQAVPHMSFVLGEANVQYLEKRYEGLQSHHFFADMEITKDWAQASEWAPLLNSGRDKNTPFALTRVQEGTDVNFGALTRELIDSLQEMRGISVDFGSVVKQVQRSNSGWNLQVKHKANGELTECSAKFVFLGAGGGALPLLQKSGIEEGKGFGGFPVSGQWLICSDPEIVAQHDAKVYGKAAVGAPPMSVPHLDTRFIDGKRCLLFGPFAGFSPKFLKSGSHLDLLKSIQADNLWPMLAVGKDNMDLTKYLIGQCLQSHDKRMEAVREFFPNADAKDWRLATAGQRVQIIKKDAKRGGILQFGTEVVAAADGSIAALLGASPGASTAVSVMLEILERCFAKEMERPEWKERLAAMIPSYGTSLIDDAASYRRIRKDVDARLGLRFDDDTQDQPERTEKPRPLATV</sequence>
<dbReference type="Pfam" id="PF06039">
    <property type="entry name" value="Mqo"/>
    <property type="match status" value="1"/>
</dbReference>
<evidence type="ECO:0000256" key="3">
    <source>
        <dbReference type="ARBA" id="ARBA00005012"/>
    </source>
</evidence>
<evidence type="ECO:0000256" key="10">
    <source>
        <dbReference type="SAM" id="MobiDB-lite"/>
    </source>
</evidence>
<comment type="cofactor">
    <cofactor evidence="2 9">
        <name>FAD</name>
        <dbReference type="ChEBI" id="CHEBI:57692"/>
    </cofactor>
</comment>
<feature type="region of interest" description="Disordered" evidence="10">
    <location>
        <begin position="493"/>
        <end position="514"/>
    </location>
</feature>
<evidence type="ECO:0000256" key="4">
    <source>
        <dbReference type="ARBA" id="ARBA00006389"/>
    </source>
</evidence>
<keyword evidence="6 9" id="KW-0285">Flavoprotein</keyword>
<dbReference type="eggNOG" id="COG0579">
    <property type="taxonomic scope" value="Bacteria"/>
</dbReference>
<dbReference type="SUPFAM" id="SSF51905">
    <property type="entry name" value="FAD/NAD(P)-binding domain"/>
    <property type="match status" value="1"/>
</dbReference>
<dbReference type="OrthoDB" id="9763983at2"/>
<dbReference type="NCBIfam" id="TIGR01320">
    <property type="entry name" value="mal_quin_oxido"/>
    <property type="match status" value="1"/>
</dbReference>
<dbReference type="NCBIfam" id="NF003605">
    <property type="entry name" value="PRK05257.1-4"/>
    <property type="match status" value="1"/>
</dbReference>
<dbReference type="NCBIfam" id="NF009875">
    <property type="entry name" value="PRK13339.1"/>
    <property type="match status" value="1"/>
</dbReference>
<protein>
    <recommendedName>
        <fullName evidence="9">Probable malate:quinone oxidoreductase</fullName>
        <ecNumber evidence="9">1.1.5.4</ecNumber>
    </recommendedName>
    <alternativeName>
        <fullName evidence="9">MQO</fullName>
    </alternativeName>
    <alternativeName>
        <fullName evidence="9">Malate dehydrogenase [quinone]</fullName>
    </alternativeName>
</protein>
<dbReference type="KEGG" id="caa:Caka_2805"/>
<dbReference type="HAMAP" id="MF_00212">
    <property type="entry name" value="MQO"/>
    <property type="match status" value="1"/>
</dbReference>
<keyword evidence="5 9" id="KW-0816">Tricarboxylic acid cycle</keyword>
<gene>
    <name evidence="9" type="primary">mqo</name>
    <name evidence="11" type="ordered locus">Caka_2805</name>
</gene>
<evidence type="ECO:0000256" key="2">
    <source>
        <dbReference type="ARBA" id="ARBA00001974"/>
    </source>
</evidence>
<evidence type="ECO:0000256" key="8">
    <source>
        <dbReference type="ARBA" id="ARBA00023002"/>
    </source>
</evidence>
<dbReference type="EMBL" id="CP001998">
    <property type="protein sequence ID" value="ADE55818.1"/>
    <property type="molecule type" value="Genomic_DNA"/>
</dbReference>
<evidence type="ECO:0000256" key="9">
    <source>
        <dbReference type="HAMAP-Rule" id="MF_00212"/>
    </source>
</evidence>
<accession>D5EQK4</accession>
<dbReference type="EC" id="1.1.5.4" evidence="9"/>
<evidence type="ECO:0000313" key="12">
    <source>
        <dbReference type="Proteomes" id="UP000000925"/>
    </source>
</evidence>
<dbReference type="HOGENOM" id="CLU_028151_0_0_0"/>
<dbReference type="GO" id="GO:0047545">
    <property type="term" value="F:(S)-2-hydroxyglutarate dehydrogenase activity"/>
    <property type="evidence" value="ECO:0007669"/>
    <property type="project" value="TreeGrafter"/>
</dbReference>
<dbReference type="AlphaFoldDB" id="D5EQK4"/>
<dbReference type="GO" id="GO:0008924">
    <property type="term" value="F:L-malate dehydrogenase (quinone) activity"/>
    <property type="evidence" value="ECO:0007669"/>
    <property type="project" value="UniProtKB-UniRule"/>
</dbReference>
<comment type="similarity">
    <text evidence="4 9">Belongs to the MQO family.</text>
</comment>
<dbReference type="NCBIfam" id="NF003611">
    <property type="entry name" value="PRK05257.3-2"/>
    <property type="match status" value="1"/>
</dbReference>
<evidence type="ECO:0000256" key="5">
    <source>
        <dbReference type="ARBA" id="ARBA00022532"/>
    </source>
</evidence>
<evidence type="ECO:0000256" key="7">
    <source>
        <dbReference type="ARBA" id="ARBA00022827"/>
    </source>
</evidence>
<dbReference type="InterPro" id="IPR036188">
    <property type="entry name" value="FAD/NAD-bd_sf"/>
</dbReference>
<dbReference type="InterPro" id="IPR006231">
    <property type="entry name" value="MQO"/>
</dbReference>
<comment type="pathway">
    <text evidence="3 9">Carbohydrate metabolism; tricarboxylic acid cycle; oxaloacetate from (S)-malate (quinone route): step 1/1.</text>
</comment>
<evidence type="ECO:0000313" key="11">
    <source>
        <dbReference type="EMBL" id="ADE55818.1"/>
    </source>
</evidence>
<evidence type="ECO:0000256" key="1">
    <source>
        <dbReference type="ARBA" id="ARBA00001139"/>
    </source>
</evidence>
<dbReference type="NCBIfam" id="NF003603">
    <property type="entry name" value="PRK05257.1-1"/>
    <property type="match status" value="1"/>
</dbReference>
<dbReference type="NCBIfam" id="NF003606">
    <property type="entry name" value="PRK05257.2-1"/>
    <property type="match status" value="1"/>
</dbReference>
<dbReference type="UniPathway" id="UPA00223">
    <property type="reaction ID" value="UER01008"/>
</dbReference>
<comment type="catalytic activity">
    <reaction evidence="1 9">
        <text>(S)-malate + a quinone = a quinol + oxaloacetate</text>
        <dbReference type="Rhea" id="RHEA:46012"/>
        <dbReference type="ChEBI" id="CHEBI:15589"/>
        <dbReference type="ChEBI" id="CHEBI:16452"/>
        <dbReference type="ChEBI" id="CHEBI:24646"/>
        <dbReference type="ChEBI" id="CHEBI:132124"/>
        <dbReference type="EC" id="1.1.5.4"/>
    </reaction>
</comment>
<reference evidence="11 12" key="1">
    <citation type="journal article" date="2010" name="Stand. Genomic Sci.">
        <title>Complete genome sequence of Coraliomargarita akajimensis type strain (04OKA010-24).</title>
        <authorList>
            <person name="Mavromatis K."/>
            <person name="Abt B."/>
            <person name="Brambilla E."/>
            <person name="Lapidus A."/>
            <person name="Copeland A."/>
            <person name="Deshpande S."/>
            <person name="Nolan M."/>
            <person name="Lucas S."/>
            <person name="Tice H."/>
            <person name="Cheng J.F."/>
            <person name="Han C."/>
            <person name="Detter J.C."/>
            <person name="Woyke T."/>
            <person name="Goodwin L."/>
            <person name="Pitluck S."/>
            <person name="Held B."/>
            <person name="Brettin T."/>
            <person name="Tapia R."/>
            <person name="Ivanova N."/>
            <person name="Mikhailova N."/>
            <person name="Pati A."/>
            <person name="Liolios K."/>
            <person name="Chen A."/>
            <person name="Palaniappan K."/>
            <person name="Land M."/>
            <person name="Hauser L."/>
            <person name="Chang Y.J."/>
            <person name="Jeffries C.D."/>
            <person name="Rohde M."/>
            <person name="Goker M."/>
            <person name="Bristow J."/>
            <person name="Eisen J.A."/>
            <person name="Markowitz V."/>
            <person name="Hugenholtz P."/>
            <person name="Klenk H.P."/>
            <person name="Kyrpides N.C."/>
        </authorList>
    </citation>
    <scope>NUCLEOTIDE SEQUENCE [LARGE SCALE GENOMIC DNA]</scope>
    <source>
        <strain evidence="12">DSM 45221 / IAM 15411 / JCM 23193 / KCTC 12865</strain>
    </source>
</reference>
<organism evidence="11 12">
    <name type="scientific">Coraliomargarita akajimensis (strain DSM 45221 / IAM 15411 / JCM 23193 / KCTC 12865 / 04OKA010-24)</name>
    <dbReference type="NCBI Taxonomy" id="583355"/>
    <lineage>
        <taxon>Bacteria</taxon>
        <taxon>Pseudomonadati</taxon>
        <taxon>Verrucomicrobiota</taxon>
        <taxon>Opitutia</taxon>
        <taxon>Puniceicoccales</taxon>
        <taxon>Coraliomargaritaceae</taxon>
        <taxon>Coraliomargarita</taxon>
    </lineage>
</organism>
<name>D5EQK4_CORAD</name>
<proteinExistence type="inferred from homology"/>
<dbReference type="PANTHER" id="PTHR43104">
    <property type="entry name" value="L-2-HYDROXYGLUTARATE DEHYDROGENASE, MITOCHONDRIAL"/>
    <property type="match status" value="1"/>
</dbReference>
<evidence type="ECO:0000256" key="6">
    <source>
        <dbReference type="ARBA" id="ARBA00022630"/>
    </source>
</evidence>
<dbReference type="STRING" id="583355.Caka_2805"/>
<dbReference type="PANTHER" id="PTHR43104:SF2">
    <property type="entry name" value="L-2-HYDROXYGLUTARATE DEHYDROGENASE, MITOCHONDRIAL"/>
    <property type="match status" value="1"/>
</dbReference>
<dbReference type="Proteomes" id="UP000000925">
    <property type="component" value="Chromosome"/>
</dbReference>